<organism evidence="1 2">
    <name type="scientific">Paxillus rubicundulus Ve08.2h10</name>
    <dbReference type="NCBI Taxonomy" id="930991"/>
    <lineage>
        <taxon>Eukaryota</taxon>
        <taxon>Fungi</taxon>
        <taxon>Dikarya</taxon>
        <taxon>Basidiomycota</taxon>
        <taxon>Agaricomycotina</taxon>
        <taxon>Agaricomycetes</taxon>
        <taxon>Agaricomycetidae</taxon>
        <taxon>Boletales</taxon>
        <taxon>Paxilineae</taxon>
        <taxon>Paxillaceae</taxon>
        <taxon>Paxillus</taxon>
    </lineage>
</organism>
<protein>
    <submittedName>
        <fullName evidence="1">Uncharacterized protein</fullName>
    </submittedName>
</protein>
<reference evidence="1 2" key="1">
    <citation type="submission" date="2014-04" db="EMBL/GenBank/DDBJ databases">
        <authorList>
            <consortium name="DOE Joint Genome Institute"/>
            <person name="Kuo A."/>
            <person name="Kohler A."/>
            <person name="Jargeat P."/>
            <person name="Nagy L.G."/>
            <person name="Floudas D."/>
            <person name="Copeland A."/>
            <person name="Barry K.W."/>
            <person name="Cichocki N."/>
            <person name="Veneault-Fourrey C."/>
            <person name="LaButti K."/>
            <person name="Lindquist E.A."/>
            <person name="Lipzen A."/>
            <person name="Lundell T."/>
            <person name="Morin E."/>
            <person name="Murat C."/>
            <person name="Sun H."/>
            <person name="Tunlid A."/>
            <person name="Henrissat B."/>
            <person name="Grigoriev I.V."/>
            <person name="Hibbett D.S."/>
            <person name="Martin F."/>
            <person name="Nordberg H.P."/>
            <person name="Cantor M.N."/>
            <person name="Hua S.X."/>
        </authorList>
    </citation>
    <scope>NUCLEOTIDE SEQUENCE [LARGE SCALE GENOMIC DNA]</scope>
    <source>
        <strain evidence="1 2">Ve08.2h10</strain>
    </source>
</reference>
<dbReference type="Proteomes" id="UP000054538">
    <property type="component" value="Unassembled WGS sequence"/>
</dbReference>
<dbReference type="InParanoid" id="A0A0D0D7I4"/>
<dbReference type="EMBL" id="KN826220">
    <property type="protein sequence ID" value="KIK79661.1"/>
    <property type="molecule type" value="Genomic_DNA"/>
</dbReference>
<accession>A0A0D0D7I4</accession>
<proteinExistence type="predicted"/>
<dbReference type="Pfam" id="PF18759">
    <property type="entry name" value="Plavaka"/>
    <property type="match status" value="1"/>
</dbReference>
<dbReference type="HOGENOM" id="CLU_006344_6_0_1"/>
<dbReference type="OrthoDB" id="3199698at2759"/>
<name>A0A0D0D7I4_9AGAM</name>
<sequence>MQNNLDDANSVPRSHAHTDSLVGKCELQDMWDSYGIVRDLLPFTAGFPRADIHELLSPDLLHQIIKGTFKDHLVDWVEAYVKGAHSAGDAAKILADIDHRIAAAPSFPGLRRFPEGRGFKQWTGDDSKALMKVYLPAISGHVPGDMLMKILLLPSTIPLSGSIIIAKSFGTQVSTLMDFHSLDNTPLCITESKHIKAVKKPYQRTNKHHPIRQMLLINQHLDKLAAAIVDFCSRGMLDSPLLGAGAMLEDRNPDIVRVLEA</sequence>
<gene>
    <name evidence="1" type="ORF">PAXRUDRAFT_16226</name>
</gene>
<evidence type="ECO:0000313" key="2">
    <source>
        <dbReference type="Proteomes" id="UP000054538"/>
    </source>
</evidence>
<keyword evidence="2" id="KW-1185">Reference proteome</keyword>
<dbReference type="STRING" id="930991.A0A0D0D7I4"/>
<dbReference type="AlphaFoldDB" id="A0A0D0D7I4"/>
<reference evidence="2" key="2">
    <citation type="submission" date="2015-01" db="EMBL/GenBank/DDBJ databases">
        <title>Evolutionary Origins and Diversification of the Mycorrhizal Mutualists.</title>
        <authorList>
            <consortium name="DOE Joint Genome Institute"/>
            <consortium name="Mycorrhizal Genomics Consortium"/>
            <person name="Kohler A."/>
            <person name="Kuo A."/>
            <person name="Nagy L.G."/>
            <person name="Floudas D."/>
            <person name="Copeland A."/>
            <person name="Barry K.W."/>
            <person name="Cichocki N."/>
            <person name="Veneault-Fourrey C."/>
            <person name="LaButti K."/>
            <person name="Lindquist E.A."/>
            <person name="Lipzen A."/>
            <person name="Lundell T."/>
            <person name="Morin E."/>
            <person name="Murat C."/>
            <person name="Riley R."/>
            <person name="Ohm R."/>
            <person name="Sun H."/>
            <person name="Tunlid A."/>
            <person name="Henrissat B."/>
            <person name="Grigoriev I.V."/>
            <person name="Hibbett D.S."/>
            <person name="Martin F."/>
        </authorList>
    </citation>
    <scope>NUCLEOTIDE SEQUENCE [LARGE SCALE GENOMIC DNA]</scope>
    <source>
        <strain evidence="2">Ve08.2h10</strain>
    </source>
</reference>
<evidence type="ECO:0000313" key="1">
    <source>
        <dbReference type="EMBL" id="KIK79661.1"/>
    </source>
</evidence>
<dbReference type="InterPro" id="IPR041078">
    <property type="entry name" value="Plavaka"/>
</dbReference>